<reference evidence="2" key="1">
    <citation type="journal article" date="2011" name="Science">
        <title>The plant cell wall-decomposing machinery underlies the functional diversity of forest fungi.</title>
        <authorList>
            <person name="Eastwood D.C."/>
            <person name="Floudas D."/>
            <person name="Binder M."/>
            <person name="Majcherczyk A."/>
            <person name="Schneider P."/>
            <person name="Aerts A."/>
            <person name="Asiegbu F.O."/>
            <person name="Baker S.E."/>
            <person name="Barry K."/>
            <person name="Bendiksby M."/>
            <person name="Blumentritt M."/>
            <person name="Coutinho P.M."/>
            <person name="Cullen D."/>
            <person name="de Vries R.P."/>
            <person name="Gathman A."/>
            <person name="Goodell B."/>
            <person name="Henrissat B."/>
            <person name="Ihrmark K."/>
            <person name="Kauserud H."/>
            <person name="Kohler A."/>
            <person name="LaButti K."/>
            <person name="Lapidus A."/>
            <person name="Lavin J.L."/>
            <person name="Lee Y.-H."/>
            <person name="Lindquist E."/>
            <person name="Lilly W."/>
            <person name="Lucas S."/>
            <person name="Morin E."/>
            <person name="Murat C."/>
            <person name="Oguiza J.A."/>
            <person name="Park J."/>
            <person name="Pisabarro A.G."/>
            <person name="Riley R."/>
            <person name="Rosling A."/>
            <person name="Salamov A."/>
            <person name="Schmidt O."/>
            <person name="Schmutz J."/>
            <person name="Skrede I."/>
            <person name="Stenlid J."/>
            <person name="Wiebenga A."/>
            <person name="Xie X."/>
            <person name="Kuees U."/>
            <person name="Hibbett D.S."/>
            <person name="Hoffmeister D."/>
            <person name="Hoegberg N."/>
            <person name="Martin F."/>
            <person name="Grigoriev I.V."/>
            <person name="Watkinson S.C."/>
        </authorList>
    </citation>
    <scope>NUCLEOTIDE SEQUENCE [LARGE SCALE GENOMIC DNA]</scope>
    <source>
        <strain evidence="2">strain S7.3</strain>
    </source>
</reference>
<proteinExistence type="predicted"/>
<dbReference type="AlphaFoldDB" id="F8QAJ7"/>
<evidence type="ECO:0000313" key="2">
    <source>
        <dbReference type="Proteomes" id="UP000008063"/>
    </source>
</evidence>
<organism evidence="2">
    <name type="scientific">Serpula lacrymans var. lacrymans (strain S7.3)</name>
    <name type="common">Dry rot fungus</name>
    <dbReference type="NCBI Taxonomy" id="936435"/>
    <lineage>
        <taxon>Eukaryota</taxon>
        <taxon>Fungi</taxon>
        <taxon>Dikarya</taxon>
        <taxon>Basidiomycota</taxon>
        <taxon>Agaricomycotina</taxon>
        <taxon>Agaricomycetes</taxon>
        <taxon>Agaricomycetidae</taxon>
        <taxon>Boletales</taxon>
        <taxon>Coniophorineae</taxon>
        <taxon>Serpulaceae</taxon>
        <taxon>Serpula</taxon>
    </lineage>
</organism>
<dbReference type="HOGENOM" id="CLU_000384_31_1_1"/>
<evidence type="ECO:0000313" key="1">
    <source>
        <dbReference type="EMBL" id="EGN94787.1"/>
    </source>
</evidence>
<protein>
    <submittedName>
        <fullName evidence="1">Uncharacterized protein</fullName>
    </submittedName>
</protein>
<dbReference type="Proteomes" id="UP000008063">
    <property type="component" value="Unassembled WGS sequence"/>
</dbReference>
<gene>
    <name evidence="1" type="ORF">SERLA73DRAFT_77524</name>
</gene>
<dbReference type="InParanoid" id="F8QAJ7"/>
<dbReference type="EMBL" id="GL945487">
    <property type="protein sequence ID" value="EGN94787.1"/>
    <property type="molecule type" value="Genomic_DNA"/>
</dbReference>
<keyword evidence="2" id="KW-1185">Reference proteome</keyword>
<accession>F8QAJ7</accession>
<name>F8QAJ7_SERL3</name>
<sequence>MRVVPTINISRVKPYKGTLPGQCVGRPGPVVVTQEEFYSKNPLASRKLRGMDLNLFNSPFQPMPENLTTTSGIWSCLEVKP</sequence>